<name>A0A0Q0S7P7_9FLAO</name>
<dbReference type="SUPFAM" id="SSF53335">
    <property type="entry name" value="S-adenosyl-L-methionine-dependent methyltransferases"/>
    <property type="match status" value="1"/>
</dbReference>
<dbReference type="STRING" id="362413.RC62_3928"/>
<evidence type="ECO:0000313" key="1">
    <source>
        <dbReference type="EMBL" id="KQB41583.1"/>
    </source>
</evidence>
<protein>
    <submittedName>
        <fullName evidence="1">Methyltransferase type 11</fullName>
    </submittedName>
</protein>
<reference evidence="1 2" key="1">
    <citation type="submission" date="2014-09" db="EMBL/GenBank/DDBJ databases">
        <title>Genome sequence of Flavobacterium aquidurense RC62.</title>
        <authorList>
            <person name="Kim J.F."/>
            <person name="Kwak M.-J."/>
        </authorList>
    </citation>
    <scope>NUCLEOTIDE SEQUENCE [LARGE SCALE GENOMIC DNA]</scope>
    <source>
        <strain evidence="1 2">RC62</strain>
    </source>
</reference>
<proteinExistence type="predicted"/>
<accession>A0A0Q0S7P7</accession>
<evidence type="ECO:0000313" key="2">
    <source>
        <dbReference type="Proteomes" id="UP000050443"/>
    </source>
</evidence>
<dbReference type="AlphaFoldDB" id="A0A0Q0S7P7"/>
<dbReference type="RefSeq" id="WP_055093197.1">
    <property type="nucleotide sequence ID" value="NZ_JRLF01000007.1"/>
</dbReference>
<dbReference type="GO" id="GO:0008168">
    <property type="term" value="F:methyltransferase activity"/>
    <property type="evidence" value="ECO:0007669"/>
    <property type="project" value="UniProtKB-KW"/>
</dbReference>
<organism evidence="1 2">
    <name type="scientific">Flavobacterium aquidurense</name>
    <dbReference type="NCBI Taxonomy" id="362413"/>
    <lineage>
        <taxon>Bacteria</taxon>
        <taxon>Pseudomonadati</taxon>
        <taxon>Bacteroidota</taxon>
        <taxon>Flavobacteriia</taxon>
        <taxon>Flavobacteriales</taxon>
        <taxon>Flavobacteriaceae</taxon>
        <taxon>Flavobacterium</taxon>
    </lineage>
</organism>
<dbReference type="EMBL" id="JRLF01000007">
    <property type="protein sequence ID" value="KQB41583.1"/>
    <property type="molecule type" value="Genomic_DNA"/>
</dbReference>
<keyword evidence="1" id="KW-0808">Transferase</keyword>
<dbReference type="OrthoDB" id="1490915at2"/>
<dbReference type="PATRIC" id="fig|362413.3.peg.3854"/>
<keyword evidence="1" id="KW-0489">Methyltransferase</keyword>
<comment type="caution">
    <text evidence="1">The sequence shown here is derived from an EMBL/GenBank/DDBJ whole genome shotgun (WGS) entry which is preliminary data.</text>
</comment>
<gene>
    <name evidence="1" type="ORF">RC62_3928</name>
</gene>
<sequence>MNHKLKTILFKSLTLLPNKVDDYCYHKIQSFFDKSTLEDRLKSVESTYSRLSKVLTGLDIDLKDKVVFEFGSGWFPSMPYFFKYKFGAKKVLTFDINEHFKKETVLKLNTLFSKRYDCEIVPSPDNKYSLPEGVEYFPNYNIVKKDFPDVDVVFSRYVLSHMNENDVDALHKKIKTVLKKGTYVIHFISPSDLRQHNDSSLSLQDFLKYSKKEWDKIHTKYDYHNRLRLPQFLEIFKKYDYEIVHLDYESLKEDTKRYELFKKVQLHEDYKKYSDEELTAGNIFVVLKV</sequence>
<dbReference type="GO" id="GO:0032259">
    <property type="term" value="P:methylation"/>
    <property type="evidence" value="ECO:0007669"/>
    <property type="project" value="UniProtKB-KW"/>
</dbReference>
<dbReference type="InterPro" id="IPR029063">
    <property type="entry name" value="SAM-dependent_MTases_sf"/>
</dbReference>
<dbReference type="Gene3D" id="3.40.50.150">
    <property type="entry name" value="Vaccinia Virus protein VP39"/>
    <property type="match status" value="1"/>
</dbReference>
<dbReference type="Proteomes" id="UP000050443">
    <property type="component" value="Unassembled WGS sequence"/>
</dbReference>